<protein>
    <submittedName>
        <fullName evidence="1">Uncharacterized protein</fullName>
    </submittedName>
</protein>
<dbReference type="RefSeq" id="WP_317385164.1">
    <property type="nucleotide sequence ID" value="NZ_CP136704.1"/>
</dbReference>
<proteinExistence type="predicted"/>
<keyword evidence="2" id="KW-1185">Reference proteome</keyword>
<reference evidence="1 2" key="1">
    <citation type="submission" date="2023-10" db="EMBL/GenBank/DDBJ databases">
        <title>Eight complete genome sequences of bacteria isolated from laboratory stock of Giant Kelp gametophytes.</title>
        <authorList>
            <person name="Tolentino B."/>
            <person name="Nuzhdin S."/>
        </authorList>
    </citation>
    <scope>NUCLEOTIDE SEQUENCE [LARGE SCALE GENOMIC DNA]</scope>
    <source>
        <strain evidence="1 2">LC.270.F.C4</strain>
    </source>
</reference>
<gene>
    <name evidence="1" type="ORF">R1T40_18435</name>
</gene>
<dbReference type="EMBL" id="CP136704">
    <property type="protein sequence ID" value="WOI32891.1"/>
    <property type="molecule type" value="Genomic_DNA"/>
</dbReference>
<organism evidence="1 2">
    <name type="scientific">Tritonibacter scottomollicae</name>
    <name type="common">Epibacterium scottomollicae</name>
    <dbReference type="NCBI Taxonomy" id="483013"/>
    <lineage>
        <taxon>Bacteria</taxon>
        <taxon>Pseudomonadati</taxon>
        <taxon>Pseudomonadota</taxon>
        <taxon>Alphaproteobacteria</taxon>
        <taxon>Rhodobacterales</taxon>
        <taxon>Paracoccaceae</taxon>
        <taxon>Tritonibacter</taxon>
    </lineage>
</organism>
<evidence type="ECO:0000313" key="1">
    <source>
        <dbReference type="EMBL" id="WOI32891.1"/>
    </source>
</evidence>
<dbReference type="Proteomes" id="UP001302666">
    <property type="component" value="Chromosome"/>
</dbReference>
<sequence length="71" mass="7443">MTEITPTPSEEPFVSTIPQVAAVQQVIADLDAIPDTVDGLDLRQFKRMAAASGSTFITNLTAVLKLGTPAA</sequence>
<name>A0ABZ0HEG7_TRISK</name>
<accession>A0ABZ0HEG7</accession>
<evidence type="ECO:0000313" key="2">
    <source>
        <dbReference type="Proteomes" id="UP001302666"/>
    </source>
</evidence>